<accession>A0A381ED24</accession>
<evidence type="ECO:0000259" key="1">
    <source>
        <dbReference type="Pfam" id="PF12728"/>
    </source>
</evidence>
<dbReference type="InterPro" id="IPR041657">
    <property type="entry name" value="HTH_17"/>
</dbReference>
<organism evidence="2 3">
    <name type="scientific">Cardiobacterium valvarum</name>
    <dbReference type="NCBI Taxonomy" id="194702"/>
    <lineage>
        <taxon>Bacteria</taxon>
        <taxon>Pseudomonadati</taxon>
        <taxon>Pseudomonadota</taxon>
        <taxon>Gammaproteobacteria</taxon>
        <taxon>Cardiobacteriales</taxon>
        <taxon>Cardiobacteriaceae</taxon>
        <taxon>Cardiobacterium</taxon>
    </lineage>
</organism>
<evidence type="ECO:0000313" key="3">
    <source>
        <dbReference type="Proteomes" id="UP000254572"/>
    </source>
</evidence>
<reference evidence="2 3" key="1">
    <citation type="submission" date="2018-06" db="EMBL/GenBank/DDBJ databases">
        <authorList>
            <consortium name="Pathogen Informatics"/>
            <person name="Doyle S."/>
        </authorList>
    </citation>
    <scope>NUCLEOTIDE SEQUENCE [LARGE SCALE GENOMIC DNA]</scope>
    <source>
        <strain evidence="2 3">NCTC13294</strain>
    </source>
</reference>
<dbReference type="EMBL" id="UFUW01000001">
    <property type="protein sequence ID" value="SUX24840.1"/>
    <property type="molecule type" value="Genomic_DNA"/>
</dbReference>
<sequence>MKMLKIEDLMDRLHFGRTTIYRLISNGFFPRGHGDGRYRRWSEAEIDAYTILLWDVPHELPNGIHAETVERLREMATAAKTVVNSTQPNME</sequence>
<protein>
    <submittedName>
        <fullName evidence="2">Predicted transcriptional regulator</fullName>
    </submittedName>
</protein>
<dbReference type="Proteomes" id="UP000254572">
    <property type="component" value="Unassembled WGS sequence"/>
</dbReference>
<evidence type="ECO:0000313" key="2">
    <source>
        <dbReference type="EMBL" id="SUX24840.1"/>
    </source>
</evidence>
<keyword evidence="3" id="KW-1185">Reference proteome</keyword>
<gene>
    <name evidence="2" type="ORF">NCTC13294_02105</name>
</gene>
<dbReference type="Gene3D" id="1.10.238.160">
    <property type="match status" value="1"/>
</dbReference>
<feature type="domain" description="Helix-turn-helix" evidence="1">
    <location>
        <begin position="3"/>
        <end position="49"/>
    </location>
</feature>
<dbReference type="SUPFAM" id="SSF46955">
    <property type="entry name" value="Putative DNA-binding domain"/>
    <property type="match status" value="1"/>
</dbReference>
<name>A0A381ED24_9GAMM</name>
<dbReference type="AlphaFoldDB" id="A0A381ED24"/>
<proteinExistence type="predicted"/>
<dbReference type="InterPro" id="IPR009061">
    <property type="entry name" value="DNA-bd_dom_put_sf"/>
</dbReference>
<dbReference type="Pfam" id="PF12728">
    <property type="entry name" value="HTH_17"/>
    <property type="match status" value="1"/>
</dbReference>